<dbReference type="Pfam" id="PF05860">
    <property type="entry name" value="TPS"/>
    <property type="match status" value="1"/>
</dbReference>
<dbReference type="PANTHER" id="PTHR12338">
    <property type="entry name" value="AUTOTRANSPORTER"/>
    <property type="match status" value="1"/>
</dbReference>
<dbReference type="OrthoDB" id="218680at2"/>
<feature type="domain" description="Filamentous haemagglutinin FhaB/tRNA nuclease CdiA-like TPS" evidence="5">
    <location>
        <begin position="63"/>
        <end position="174"/>
    </location>
</feature>
<dbReference type="Proteomes" id="UP000298133">
    <property type="component" value="Unassembled WGS sequence"/>
</dbReference>
<evidence type="ECO:0000256" key="2">
    <source>
        <dbReference type="ARBA" id="ARBA00022525"/>
    </source>
</evidence>
<evidence type="ECO:0000256" key="3">
    <source>
        <dbReference type="ARBA" id="ARBA00022729"/>
    </source>
</evidence>
<keyword evidence="7" id="KW-1185">Reference proteome</keyword>
<dbReference type="SUPFAM" id="SSF51126">
    <property type="entry name" value="Pectin lyase-like"/>
    <property type="match status" value="1"/>
</dbReference>
<organism evidence="6 7">
    <name type="scientific">Gammaproteobacteria bacterium LSUCC0057</name>
    <dbReference type="NCBI Taxonomy" id="2559237"/>
    <lineage>
        <taxon>Bacteria</taxon>
        <taxon>Pseudomonadati</taxon>
        <taxon>Pseudomonadota</taxon>
        <taxon>Gammaproteobacteria</taxon>
        <taxon>Cellvibrionales</taxon>
        <taxon>Porticoccaceae</taxon>
        <taxon>SAR92 clade</taxon>
    </lineage>
</organism>
<protein>
    <submittedName>
        <fullName evidence="6">Filamentous hemagglutinin N-terminal domain-containing protein</fullName>
    </submittedName>
</protein>
<dbReference type="InterPro" id="IPR011050">
    <property type="entry name" value="Pectin_lyase_fold/virulence"/>
</dbReference>
<sequence>MKRSSLNHVYRVVWNVALQVWQAVSEITKGKTKTNSRGSAKLTTLGQLFAGAGWLLVGGIAFADLPQGGQVAAGSATIESDSNSMIVRQSSDRVAIDWQGYNIGEGNRVEYLQPSSSSVALNRVLGGDPSQIRGSLVANGRVFLVNPNGIVFGERSVVDVAGLVASTLNISNEDFMAGNYTFTGNSAGVIVNQGNVVARPGGFVVMIAAKMENVGRLNAEGGDILLGAGQRVRLDLGGPVAIEVEGPVVDAYINNGGIIQADGGNIVMTVEAADQLASLAINNTGIIQARGIGTGDGGTIRLSGGHGAIANSHIIDASAADGVGGSVELTAAQITLAAGSLIDASGGSAGGEVRLQAPQVNIESQARVDISQTASAPEADTQQPAQRDESAGKFVVQAENVRITQAHIDASGVVSGGSIEIIAAEQTIADSLLDSSGALAAGRISLTAPSRAPEQPQQPPSPTPAPLPAPTTIVVSQSALRADATNGDGGEIAITADDLEFSEHNSLTADGPSAGGNIKIGGGYKGQDNTIANAQRTTLSAETAISASATERGDGGEVIVWADGDTVFAGHIVATGGALGGDGGFAEVSGKGRLAFVGSVDLTAAQGAIGSLLLDPFNLTISASTDANIAGGFDAAGNDSVLNVTTLQNALTGADVTVSTGSSGSQAGDITVADSISWGSASTLTLQAAGSITLDENKSISSFDGGLTLDAGTGVSQGAGSALRLGGAVAVSTVSGDITLDSALNGFIGTISATTGDGDIALANNRELKLGNISAAGVGKGLVTLSTAEDSNASILSSGSLAAVTLIAATDGGGSIALADVDGDLTVESLTAQGNITLGNSDTGTLTLAGNGDSTDEIAVINGKARFEIYGSGTVALTGSNIVINDDIRTEGGNIDFTTTTGAITSAADADIVTSSLASTGTTSGRVRLTAGNGMLVNNITTAGSDNLNGVGANAADVFLTALDGALSVGNIIASGGSAVVNSSADIPANRNGGNAGVIVIEAVGDGADGDDIIFNGNLTTAGGSAVGTSDTGLGGYINIKTAVVLSGDRTISTGSTVGDVEFDSSLDSNGDLAGHGLTISTGTGNVAMHGEIGGVEALDFLNITANSYIHLDESVTLSDSKSGNSKEGLTLSADSVYLGDPSDTGTVTIDTSGGNSTVDINADSTILRESAVFVRGSGGIDFSSDVYSEAAEQNNLTFNGVNGGSVSIGDSLGSSSGRLGDILFSTGTDIIIPDNIYGGSFIALNNTGLIKLASTTGASQDFNRVGGYQLATTGTDSAGDEDIRIYSSINLSADTAPMSISATNGTLTVSSTGASNQRTLNLNNGDATFFADGQLNFNHADLSTGGGDVSLTGSGVYQYGDRYGASEIDAGSGKIRVDGNDGAINLLGTMVTTDADSAGTDAVVIQDAASVQVSRITAASGTLRFGEMIGDVADVVGDIVQSDISYITDIIDIKTLEAFAGGNISITSSANIIDTLGDFSLGGSLAVHAIGRAAGMALIGDITATDVSIRTGNGSLELGSFDITSTAGNIWLQGSGINQASDSVIDSQGTVTVYGNDYRTASPNAYNYSTWINSYRSVDLQGQILAASTDDNSVTFANINSLVLPQMEIGSSGARGGLRIGVDNWNYINGAITQSAATDRALLVSQVSGYTNDAITLDNALNEIDRLGSFQRGGDLTIVDSKDNLTFAGSSWYHFGNSTSDSNVTISTVGLMALGAYDIRGAAVSLEAGSSLAADVAAITSSSGSYLSAGGGVGNLTLNANGSNIVLSGQLDQSDHYQHSSYESFPGVYATNMVAGGEILVVNANDVTLANVYANRSDGKLVLGQSAQAITGTVTTTGEIDLFELSGYIVGESASLTMTNDYIRQLGDITAENGISITNNRTGLVVAGALVADNTDAGIAISTIASGVTLSRYSSGSAAAPVDTRLSSSIGSSMTSGLGGIDLVSYQDIRLNGDSTSTGGITLRADRLYNLADVTTFAETGKITLNGLLTAGDDGIGLNAGYSINQNKDLADGQGAGILATTGALYGMNAAGEAIQNATNFAARKEILLVGENEIAELGSFYLSSIAGDNSPGGDFKLKDVVGGLTLTGSITNEYQNIEITTAGDVLALGTQSITAGNLDLYGKDIKLTGRGITQDSASPGSLNVNGTTVNRGGTIELVGHDGTTETVDSDVLAAEGAGDIQFYGTLATKNDSSSAIIIRGAKDVVLPNIEIVHDGVIKGQLSLGTGSELDEIISGNITQGVGTSLQLADLKVAAGGSVVLANSGNSIEALVSGLAGNNEAIDFDLDLYDKEGGLRLENNVVSAGGVRIKTFVDPDNSSSIVLADNDILADGEVYLQGRGITQTENGDINAQSGQITLDGGGSILSLLGSVETTNAQADALVMQNASTVTLNTINVTEGTLVLGGAEDGLEITESVTQTSSSVVEAQTLAANVGVLTLNRDNKINQLGDITATDTVTIVDDGLAGSPSIDGPDISGLQLVGNFVAGGASQIESTDGSIRLGTSTVTVGETVDDVFTGEALTLEGVGISQTYQPSVDDETASASASFIKSGATTLRGGTGSILLGSAANDFTGQVTPTASGVQVFIRDANDLGLTSLASISDASPNDTSITAIAGKALSLSTGALVTDAGSVDLRSLDGDLATPGSITTDSGNVTLFASGTMALNNGVDSQSGNLSVTGDQITHNSGLLALATGGAGTIDVTATGSDGLFMSTNYKYQSDTGTVTINSAGASDLANIVTNGALVVRSSGAVTQSVSSSSLSAASLDVQATNNADITLDNANNNVATFAASSRNAADDATGSGVIRFTDKQDGLVIDGVATTASAVLTATAGAVTQTSAIDVGALALKGAGSFTLDDSANKLPLIASEATGAVSLSSSVATTIGEVNPTGITTGGANFSLTSTAVTISNAINTGAGLLSLTATAGGITQANGSADITAGNIKLSATGNISLLDSDNDFGALAAVTSAANATVTLVEDDGFDLTEVDGIAGIVTNAGEVSITSSSVGLSTVTAVKTNSAGGVGADITLDGAVLVKQNSSFDAGSSAGDVLFKNSVDSTSEAGPYGLTIYSGAETRFDADVGATTALDYLTTDAAGTVQMAAITVTTANAQTYQDAVVLGGDVMLSSTADTILLNGGVDGDTVDVSSVATGAERSLTINAATAVNFSAAVGSAPVNDKHKLGTLTINAAGLSQSAAGVIQVAALAIDATGDVALTELGNDVDQLAAQITSTTDNQYSLTYSDADGVEIARIGSVAGLSDVEEGEAAGSNFTLNVGGLLSQQNDALIELDGNLTIDASRATQLGDVNFNNTAVGGTELDSSLIAGDFTLSSNGDVSQTVVAGDDNDAYLQVGGELTINGGTLQEGDSLSNLLGGGATGGTRQDNEIRLNGVITLSMADGKLIGTNGSQTQEVTGADLDDVRVLSLSGGKSITFGGTGGDVITLGTAANAVKGKLKITTAGSFADSGSSLQTGIRQTNQLSLADAYFEVQSSSLNTTPNLATGVGVINLSDSANSFTGTVGARARDMDIVLTSSSDLALGNITGAKVVLDAATNAITQSGIVSATDLLLNSAGAVTLTGDNRVGSLAAGSVAGLNFTNAQTLVVGSIDGSDGITSSAAVTLTADDITLDQAITAAGQALTLQTRSAATAINVGIATEAADDFDLEASELAQLTDGFSSITIGNSEAGTIAVAAATFADKLELVSGAGGINISGELSTGSNDLILDTTGAVTQSAAISAAGLGIVNASEVTLSNTLNDVTTLAADNLTGDLTFVDANTLVIGSVNPTGISCTAGSTCAVDISTLSGDLSVNEDIIASTVVLNAGDATAAGTATGGNITVAEGKSITATSALLYTGSIAGSTNVAALIGAGSGNFRYNGDETTVYSGAAALADIGSYAIYREQPILAVTPGTATSQYGDSPDVAAVTGSYSGYVNGDTQVHAAISGTATFSTDATATSDAGNYNIAYVDGLLSAIGYGFADATSSTTEYTVAKRVISLDGSRVYDGGITANATVLTTLGNLVEGQTLTLTGTGTLTDKNVAADKTVTLGSLVLGDAASGAGLASNYTLEGGSHTLTVTQREISASGITAQSKGYDGNTSATLVTGGAGFAGLIEGDDVAVSGAGTFADKNVGSGISVTVSVLSLMGDDADNYNLTGSTDTLSADITRREVTLSAVREYDGTVVLSGADVTFGNLVDGETLNYSGAIASNANVAVADNYIAEITLADGDGATASSGGLASNYALPTVLNATTAPVVISAKALTASLAAQSKVYDGNSLALINTADYGLSGFVSGEGATITETEGLFNSKDVTAANTVTVALGAGDFDALDGTDLRNYLLPTQVINSASTITPKSLTLTLNGLSKVYDGNASYALAAEDYALSGFVLSEGASLSGATALFNAANVWEANTASLEVTAANFVADTASGTELSNYSLPSMAQLATDGSYTITAKTVGLAASKVYDGTIDLTGAVVVTTGIAGETLNYSGAEASDANVATADKYITAITLADGSGDARNYQLPTLNASNAAVTINPYVVSATGSRFYNGTAQAAAADLTLGSLVGAQTLGLTGAGSLADKHVGDDKAVDASGLMLADGDNGGLASNYTLAGGSHTLSVTPASLVITSSDVVKTYDATTSAAGSALVDASSGTQLFADDSLSGGSFAFDTKHVSRGADLAVLSNKTVTVNGVTVSDGNSGNNYTVSYSDNTTSTINPALVTVVGLVAQDKVYDGTNRADLTAASAALTGLFDGDEVTPSRATGTFADKNVSYADDDINGAIVAKLVTADTIYLEGADAANYNMVPVTGLSAKITPLGIIPAVTAEDRVYDGSTTATVAASLELPVVGDDVEITYSSANFVDASVGLNKFVLAEGIAMVGGADRGNYTLLSSSASDYADITPRELTISADDQSRLYGTADPVFTFTQIGLAEGDAITVNFDTARGPGLAVGDYAIQPYGFESQNYRVTYLPGTLTITAAGAPLDYAIERTQATGPAPSSNQPNANGGTNTPLSDSFIGGQFRAERRSVDALQLINISPSALDMDAVATTEQALDMAVAQLVTSVRHSEQTKVLLVDGGINMDEQ</sequence>
<feature type="region of interest" description="Disordered" evidence="4">
    <location>
        <begin position="4978"/>
        <end position="5000"/>
    </location>
</feature>
<reference evidence="6 7" key="1">
    <citation type="submission" date="2019-03" db="EMBL/GenBank/DDBJ databases">
        <title>Draft genome of Gammaproteobacteria bacterium LSUCC0057, a member of the SAR92 clade.</title>
        <authorList>
            <person name="Lanclos V.C."/>
            <person name="Doiron C."/>
            <person name="Henson M.W."/>
            <person name="Thrash J.C."/>
        </authorList>
    </citation>
    <scope>NUCLEOTIDE SEQUENCE [LARGE SCALE GENOMIC DNA]</scope>
    <source>
        <strain evidence="6 7">LSUCC0057</strain>
    </source>
</reference>
<dbReference type="InterPro" id="IPR008638">
    <property type="entry name" value="FhaB/CdiA-like_TPS"/>
</dbReference>
<evidence type="ECO:0000256" key="1">
    <source>
        <dbReference type="ARBA" id="ARBA00004613"/>
    </source>
</evidence>
<proteinExistence type="predicted"/>
<evidence type="ECO:0000313" key="6">
    <source>
        <dbReference type="EMBL" id="TFH67943.1"/>
    </source>
</evidence>
<dbReference type="InterPro" id="IPR012334">
    <property type="entry name" value="Pectin_lyas_fold"/>
</dbReference>
<dbReference type="EMBL" id="SPIA01000002">
    <property type="protein sequence ID" value="TFH67943.1"/>
    <property type="molecule type" value="Genomic_DNA"/>
</dbReference>
<dbReference type="NCBIfam" id="TIGR01901">
    <property type="entry name" value="adhes_NPXG"/>
    <property type="match status" value="1"/>
</dbReference>
<keyword evidence="2" id="KW-0964">Secreted</keyword>
<comment type="caution">
    <text evidence="6">The sequence shown here is derived from an EMBL/GenBank/DDBJ whole genome shotgun (WGS) entry which is preliminary data.</text>
</comment>
<accession>A0A4Y8UKY1</accession>
<evidence type="ECO:0000256" key="4">
    <source>
        <dbReference type="SAM" id="MobiDB-lite"/>
    </source>
</evidence>
<comment type="subcellular location">
    <subcellularLocation>
        <location evidence="1">Secreted</location>
    </subcellularLocation>
</comment>
<dbReference type="Pfam" id="PF18657">
    <property type="entry name" value="YDG"/>
    <property type="match status" value="7"/>
</dbReference>
<evidence type="ECO:0000259" key="5">
    <source>
        <dbReference type="SMART" id="SM00912"/>
    </source>
</evidence>
<dbReference type="PANTHER" id="PTHR12338:SF8">
    <property type="entry name" value="HEME_HEMOPEXIN-BINDING PROTEIN"/>
    <property type="match status" value="1"/>
</dbReference>
<dbReference type="Gene3D" id="2.160.20.10">
    <property type="entry name" value="Single-stranded right-handed beta-helix, Pectin lyase-like"/>
    <property type="match status" value="2"/>
</dbReference>
<feature type="compositionally biased region" description="Pro residues" evidence="4">
    <location>
        <begin position="456"/>
        <end position="469"/>
    </location>
</feature>
<feature type="compositionally biased region" description="Polar residues" evidence="4">
    <location>
        <begin position="4978"/>
        <end position="4999"/>
    </location>
</feature>
<gene>
    <name evidence="6" type="ORF">E3W66_06765</name>
</gene>
<name>A0A4Y8UKY1_9GAMM</name>
<dbReference type="Pfam" id="PF13018">
    <property type="entry name" value="ESPR"/>
    <property type="match status" value="1"/>
</dbReference>
<dbReference type="SMART" id="SM00912">
    <property type="entry name" value="Haemagg_act"/>
    <property type="match status" value="1"/>
</dbReference>
<dbReference type="Pfam" id="PF18676">
    <property type="entry name" value="MBG_2"/>
    <property type="match status" value="1"/>
</dbReference>
<dbReference type="InterPro" id="IPR050909">
    <property type="entry name" value="Bact_Autotransporter_VF"/>
</dbReference>
<dbReference type="InterPro" id="IPR024973">
    <property type="entry name" value="ESPR"/>
</dbReference>
<evidence type="ECO:0000313" key="7">
    <source>
        <dbReference type="Proteomes" id="UP000298133"/>
    </source>
</evidence>
<dbReference type="InterPro" id="IPR041248">
    <property type="entry name" value="YDG"/>
</dbReference>
<dbReference type="GO" id="GO:0005576">
    <property type="term" value="C:extracellular region"/>
    <property type="evidence" value="ECO:0007669"/>
    <property type="project" value="UniProtKB-SubCell"/>
</dbReference>
<dbReference type="InterPro" id="IPR041286">
    <property type="entry name" value="MBG_2"/>
</dbReference>
<feature type="region of interest" description="Disordered" evidence="4">
    <location>
        <begin position="448"/>
        <end position="469"/>
    </location>
</feature>
<keyword evidence="3" id="KW-0732">Signal</keyword>